<evidence type="ECO:0008006" key="4">
    <source>
        <dbReference type="Google" id="ProtNLM"/>
    </source>
</evidence>
<dbReference type="InterPro" id="IPR030489">
    <property type="entry name" value="TR_Rrf2-type_CS"/>
</dbReference>
<dbReference type="AlphaFoldDB" id="A0A1G2KA96"/>
<dbReference type="InterPro" id="IPR036388">
    <property type="entry name" value="WH-like_DNA-bd_sf"/>
</dbReference>
<comment type="caution">
    <text evidence="2">The sequence shown here is derived from an EMBL/GenBank/DDBJ whole genome shotgun (WGS) entry which is preliminary data.</text>
</comment>
<evidence type="ECO:0000313" key="2">
    <source>
        <dbReference type="EMBL" id="OGZ95451.1"/>
    </source>
</evidence>
<keyword evidence="1" id="KW-0238">DNA-binding</keyword>
<dbReference type="SUPFAM" id="SSF46785">
    <property type="entry name" value="Winged helix' DNA-binding domain"/>
    <property type="match status" value="1"/>
</dbReference>
<dbReference type="Proteomes" id="UP000178574">
    <property type="component" value="Unassembled WGS sequence"/>
</dbReference>
<dbReference type="NCBIfam" id="TIGR00738">
    <property type="entry name" value="rrf2_super"/>
    <property type="match status" value="1"/>
</dbReference>
<dbReference type="EMBL" id="MHQD01000033">
    <property type="protein sequence ID" value="OGZ95451.1"/>
    <property type="molecule type" value="Genomic_DNA"/>
</dbReference>
<organism evidence="2 3">
    <name type="scientific">Candidatus Sungbacteria bacterium RIFCSPHIGHO2_01_FULL_50_25</name>
    <dbReference type="NCBI Taxonomy" id="1802265"/>
    <lineage>
        <taxon>Bacteria</taxon>
        <taxon>Candidatus Sungiibacteriota</taxon>
    </lineage>
</organism>
<dbReference type="Pfam" id="PF02082">
    <property type="entry name" value="Rrf2"/>
    <property type="match status" value="1"/>
</dbReference>
<sequence>MKFSRRTDYGIILAQALRSTFRDRSHIPISKIAQNQGLPLVFLEKLAERLRQAGYLEARRGSEGGYRLVKDPKKITLKELIDVFEEPEMMRCMKSPHPQKHCAFVALCPTRGKWLEIEKRVDLIFESVTVDAL</sequence>
<proteinExistence type="predicted"/>
<protein>
    <recommendedName>
        <fullName evidence="4">Rrf2 family transcriptional regulator</fullName>
    </recommendedName>
</protein>
<reference evidence="2 3" key="1">
    <citation type="journal article" date="2016" name="Nat. Commun.">
        <title>Thousands of microbial genomes shed light on interconnected biogeochemical processes in an aquifer system.</title>
        <authorList>
            <person name="Anantharaman K."/>
            <person name="Brown C.T."/>
            <person name="Hug L.A."/>
            <person name="Sharon I."/>
            <person name="Castelle C.J."/>
            <person name="Probst A.J."/>
            <person name="Thomas B.C."/>
            <person name="Singh A."/>
            <person name="Wilkins M.J."/>
            <person name="Karaoz U."/>
            <person name="Brodie E.L."/>
            <person name="Williams K.H."/>
            <person name="Hubbard S.S."/>
            <person name="Banfield J.F."/>
        </authorList>
    </citation>
    <scope>NUCLEOTIDE SEQUENCE [LARGE SCALE GENOMIC DNA]</scope>
</reference>
<dbReference type="GO" id="GO:0003677">
    <property type="term" value="F:DNA binding"/>
    <property type="evidence" value="ECO:0007669"/>
    <property type="project" value="UniProtKB-KW"/>
</dbReference>
<dbReference type="PROSITE" id="PS01332">
    <property type="entry name" value="HTH_RRF2_1"/>
    <property type="match status" value="1"/>
</dbReference>
<dbReference type="PROSITE" id="PS51197">
    <property type="entry name" value="HTH_RRF2_2"/>
    <property type="match status" value="1"/>
</dbReference>
<accession>A0A1G2KA96</accession>
<dbReference type="InterPro" id="IPR036390">
    <property type="entry name" value="WH_DNA-bd_sf"/>
</dbReference>
<dbReference type="GO" id="GO:0003700">
    <property type="term" value="F:DNA-binding transcription factor activity"/>
    <property type="evidence" value="ECO:0007669"/>
    <property type="project" value="TreeGrafter"/>
</dbReference>
<name>A0A1G2KA96_9BACT</name>
<dbReference type="InterPro" id="IPR000944">
    <property type="entry name" value="Tscrpt_reg_Rrf2"/>
</dbReference>
<dbReference type="PANTHER" id="PTHR33221">
    <property type="entry name" value="WINGED HELIX-TURN-HELIX TRANSCRIPTIONAL REGULATOR, RRF2 FAMILY"/>
    <property type="match status" value="1"/>
</dbReference>
<dbReference type="GO" id="GO:0005829">
    <property type="term" value="C:cytosol"/>
    <property type="evidence" value="ECO:0007669"/>
    <property type="project" value="TreeGrafter"/>
</dbReference>
<gene>
    <name evidence="2" type="ORF">A2847_02420</name>
</gene>
<dbReference type="PANTHER" id="PTHR33221:SF5">
    <property type="entry name" value="HTH-TYPE TRANSCRIPTIONAL REGULATOR ISCR"/>
    <property type="match status" value="1"/>
</dbReference>
<dbReference type="Gene3D" id="1.10.10.10">
    <property type="entry name" value="Winged helix-like DNA-binding domain superfamily/Winged helix DNA-binding domain"/>
    <property type="match status" value="1"/>
</dbReference>
<evidence type="ECO:0000256" key="1">
    <source>
        <dbReference type="ARBA" id="ARBA00023125"/>
    </source>
</evidence>
<evidence type="ECO:0000313" key="3">
    <source>
        <dbReference type="Proteomes" id="UP000178574"/>
    </source>
</evidence>